<proteinExistence type="predicted"/>
<accession>A0A6G1F0U7</accession>
<evidence type="ECO:0000313" key="1">
    <source>
        <dbReference type="EMBL" id="KAF0930442.1"/>
    </source>
</evidence>
<keyword evidence="2" id="KW-1185">Reference proteome</keyword>
<dbReference type="AlphaFoldDB" id="A0A6G1F0U7"/>
<dbReference type="Proteomes" id="UP000479710">
    <property type="component" value="Unassembled WGS sequence"/>
</dbReference>
<gene>
    <name evidence="1" type="ORF">E2562_032781</name>
</gene>
<reference evidence="1 2" key="1">
    <citation type="submission" date="2019-11" db="EMBL/GenBank/DDBJ databases">
        <title>Whole genome sequence of Oryza granulata.</title>
        <authorList>
            <person name="Li W."/>
        </authorList>
    </citation>
    <scope>NUCLEOTIDE SEQUENCE [LARGE SCALE GENOMIC DNA]</scope>
    <source>
        <strain evidence="2">cv. Menghai</strain>
        <tissue evidence="1">Leaf</tissue>
    </source>
</reference>
<organism evidence="1 2">
    <name type="scientific">Oryza meyeriana var. granulata</name>
    <dbReference type="NCBI Taxonomy" id="110450"/>
    <lineage>
        <taxon>Eukaryota</taxon>
        <taxon>Viridiplantae</taxon>
        <taxon>Streptophyta</taxon>
        <taxon>Embryophyta</taxon>
        <taxon>Tracheophyta</taxon>
        <taxon>Spermatophyta</taxon>
        <taxon>Magnoliopsida</taxon>
        <taxon>Liliopsida</taxon>
        <taxon>Poales</taxon>
        <taxon>Poaceae</taxon>
        <taxon>BOP clade</taxon>
        <taxon>Oryzoideae</taxon>
        <taxon>Oryzeae</taxon>
        <taxon>Oryzinae</taxon>
        <taxon>Oryza</taxon>
        <taxon>Oryza meyeriana</taxon>
    </lineage>
</organism>
<name>A0A6G1F0U7_9ORYZ</name>
<comment type="caution">
    <text evidence="1">The sequence shown here is derived from an EMBL/GenBank/DDBJ whole genome shotgun (WGS) entry which is preliminary data.</text>
</comment>
<sequence length="60" mass="6706">MWSLYDDLYPDAKCVPTVSCFGHAAASCCNCKLRKFYVDILTAIIRTSNAKEQVFAEAIL</sequence>
<evidence type="ECO:0000313" key="2">
    <source>
        <dbReference type="Proteomes" id="UP000479710"/>
    </source>
</evidence>
<dbReference type="EMBL" id="SPHZ02000002">
    <property type="protein sequence ID" value="KAF0930442.1"/>
    <property type="molecule type" value="Genomic_DNA"/>
</dbReference>
<protein>
    <submittedName>
        <fullName evidence="1">Uncharacterized protein</fullName>
    </submittedName>
</protein>